<proteinExistence type="predicted"/>
<accession>A0A927MAS1</accession>
<dbReference type="RefSeq" id="WP_192769133.1">
    <property type="nucleotide sequence ID" value="NZ_JADBEB010000001.1"/>
</dbReference>
<name>A0A927MAS1_9ACTN</name>
<sequence>MSRIIYPARRAVEHAVTVPGVRPLRLFPVLWPLWQVETTAQVYDEQPYELLDRFLVRGVLEAGLTRSVDLTAFYGLPHSLVERCLTFLTLIGHVRQGEGLVTLTPLGESSARAGIRYVPKESRQQLLVERFTARPLPRSHYRGSLTLLPTPDVPAEQVSDGSRFVPLFSPWAFRPEIVTQLGERPDRFDFNLPKQLRDLRVLGEQDAYLPAYLIESADGRLLAYSGVAGERDTFLESVCDRVPMIKQLIAAEPSQDPREIWTSWLADGKRKGTLRYLPSGVWRATLVAESFGGTPKLPLNRIGSYQLRKRHFIQVWTDDTKLRRQAAMQRALAMTQLREVRTRADLTNRMRAVAEQLEVTVPTFDELRRYAKREQLHAYLLHFDALE</sequence>
<comment type="caution">
    <text evidence="1">The sequence shown here is derived from an EMBL/GenBank/DDBJ whole genome shotgun (WGS) entry which is preliminary data.</text>
</comment>
<evidence type="ECO:0000313" key="2">
    <source>
        <dbReference type="Proteomes" id="UP000649753"/>
    </source>
</evidence>
<dbReference type="Proteomes" id="UP000649753">
    <property type="component" value="Unassembled WGS sequence"/>
</dbReference>
<dbReference type="EMBL" id="JADBEB010000001">
    <property type="protein sequence ID" value="MBE1489711.1"/>
    <property type="molecule type" value="Genomic_DNA"/>
</dbReference>
<organism evidence="1 2">
    <name type="scientific">Plantactinospora soyae</name>
    <dbReference type="NCBI Taxonomy" id="1544732"/>
    <lineage>
        <taxon>Bacteria</taxon>
        <taxon>Bacillati</taxon>
        <taxon>Actinomycetota</taxon>
        <taxon>Actinomycetes</taxon>
        <taxon>Micromonosporales</taxon>
        <taxon>Micromonosporaceae</taxon>
        <taxon>Plantactinospora</taxon>
    </lineage>
</organism>
<evidence type="ECO:0000313" key="1">
    <source>
        <dbReference type="EMBL" id="MBE1489711.1"/>
    </source>
</evidence>
<dbReference type="AlphaFoldDB" id="A0A927MAS1"/>
<protein>
    <submittedName>
        <fullName evidence="1">Uncharacterized protein</fullName>
    </submittedName>
</protein>
<gene>
    <name evidence="1" type="ORF">H4W31_005349</name>
</gene>
<keyword evidence="2" id="KW-1185">Reference proteome</keyword>
<reference evidence="1" key="1">
    <citation type="submission" date="2020-10" db="EMBL/GenBank/DDBJ databases">
        <title>Sequencing the genomes of 1000 actinobacteria strains.</title>
        <authorList>
            <person name="Klenk H.-P."/>
        </authorList>
    </citation>
    <scope>NUCLEOTIDE SEQUENCE</scope>
    <source>
        <strain evidence="1">DSM 46832</strain>
    </source>
</reference>